<organism evidence="2 3">
    <name type="scientific">Photobacterium damselae subsp. damselae</name>
    <name type="common">Listonella damsela</name>
    <dbReference type="NCBI Taxonomy" id="85581"/>
    <lineage>
        <taxon>Bacteria</taxon>
        <taxon>Pseudomonadati</taxon>
        <taxon>Pseudomonadota</taxon>
        <taxon>Gammaproteobacteria</taxon>
        <taxon>Vibrionales</taxon>
        <taxon>Vibrionaceae</taxon>
        <taxon>Photobacterium</taxon>
    </lineage>
</organism>
<feature type="transmembrane region" description="Helical" evidence="1">
    <location>
        <begin position="71"/>
        <end position="88"/>
    </location>
</feature>
<evidence type="ECO:0000313" key="2">
    <source>
        <dbReference type="EMBL" id="KAB1181500.1"/>
    </source>
</evidence>
<dbReference type="Proteomes" id="UP000480943">
    <property type="component" value="Unassembled WGS sequence"/>
</dbReference>
<evidence type="ECO:0000256" key="1">
    <source>
        <dbReference type="SAM" id="Phobius"/>
    </source>
</evidence>
<proteinExistence type="predicted"/>
<protein>
    <submittedName>
        <fullName evidence="2">Uncharacterized protein</fullName>
    </submittedName>
</protein>
<keyword evidence="1" id="KW-0812">Transmembrane</keyword>
<comment type="caution">
    <text evidence="2">The sequence shown here is derived from an EMBL/GenBank/DDBJ whole genome shotgun (WGS) entry which is preliminary data.</text>
</comment>
<keyword evidence="1" id="KW-1133">Transmembrane helix</keyword>
<sequence length="323" mass="37311">MSQDLVLKQILLTKLNNVLNPNYVNKIILLTFTLGATLIGKNLLIELLLSLELITRDFVLKVQLSDGASTTVFYVGVLLVLVSLWLFYKAHLEQRDKSRKQFGSLKKAIPTLIKLMEENERVFKECGPNSSQHNQEELRMEFSVWDNAKLEIILPNNAKIYQIISTIKRFTPVEKRIIDKMKSHIEHFKVHVEKGDIDYSNHQFPQEFADLIYSYKKISKAHLRRKEKLSGWLQSELSGLDLESVYLFGSFLYNENYHDVDVLIKTNSSTFVGIKEVANQLKGIVDKCKTEKGENLHLSVFSEIEKESFLSFKSKIKNLEQVI</sequence>
<accession>A0AAD3WVZ6</accession>
<reference evidence="2 3" key="1">
    <citation type="submission" date="2019-09" db="EMBL/GenBank/DDBJ databases">
        <title>Photobacterium damselae subsp. damselae CDC-2227-81, a human clinical isolate.</title>
        <authorList>
            <person name="Osorio C.R."/>
        </authorList>
    </citation>
    <scope>NUCLEOTIDE SEQUENCE [LARGE SCALE GENOMIC DNA]</scope>
    <source>
        <strain evidence="2 3">CDC-2227-81</strain>
    </source>
</reference>
<dbReference type="RefSeq" id="WP_151182705.1">
    <property type="nucleotide sequence ID" value="NZ_VZUQ01000053.1"/>
</dbReference>
<evidence type="ECO:0000313" key="3">
    <source>
        <dbReference type="Proteomes" id="UP000480943"/>
    </source>
</evidence>
<gene>
    <name evidence="2" type="ORF">F6450_09110</name>
</gene>
<dbReference type="EMBL" id="VZUQ01000053">
    <property type="protein sequence ID" value="KAB1181500.1"/>
    <property type="molecule type" value="Genomic_DNA"/>
</dbReference>
<dbReference type="AlphaFoldDB" id="A0AAD3WVZ6"/>
<name>A0AAD3WVZ6_PHODD</name>
<keyword evidence="1" id="KW-0472">Membrane</keyword>
<feature type="transmembrane region" description="Helical" evidence="1">
    <location>
        <begin position="27"/>
        <end position="51"/>
    </location>
</feature>